<reference evidence="2" key="1">
    <citation type="journal article" date="2019" name="Sci. Rep.">
        <title>Draft genome of Tanacetum cinerariifolium, the natural source of mosquito coil.</title>
        <authorList>
            <person name="Yamashiro T."/>
            <person name="Shiraishi A."/>
            <person name="Satake H."/>
            <person name="Nakayama K."/>
        </authorList>
    </citation>
    <scope>NUCLEOTIDE SEQUENCE</scope>
</reference>
<protein>
    <submittedName>
        <fullName evidence="2">Uncharacterized protein</fullName>
    </submittedName>
</protein>
<dbReference type="EMBL" id="BKCJ011266151">
    <property type="protein sequence ID" value="GFD12515.1"/>
    <property type="molecule type" value="Genomic_DNA"/>
</dbReference>
<organism evidence="2">
    <name type="scientific">Tanacetum cinerariifolium</name>
    <name type="common">Dalmatian daisy</name>
    <name type="synonym">Chrysanthemum cinerariifolium</name>
    <dbReference type="NCBI Taxonomy" id="118510"/>
    <lineage>
        <taxon>Eukaryota</taxon>
        <taxon>Viridiplantae</taxon>
        <taxon>Streptophyta</taxon>
        <taxon>Embryophyta</taxon>
        <taxon>Tracheophyta</taxon>
        <taxon>Spermatophyta</taxon>
        <taxon>Magnoliopsida</taxon>
        <taxon>eudicotyledons</taxon>
        <taxon>Gunneridae</taxon>
        <taxon>Pentapetalae</taxon>
        <taxon>asterids</taxon>
        <taxon>campanulids</taxon>
        <taxon>Asterales</taxon>
        <taxon>Asteraceae</taxon>
        <taxon>Asteroideae</taxon>
        <taxon>Anthemideae</taxon>
        <taxon>Anthemidinae</taxon>
        <taxon>Tanacetum</taxon>
    </lineage>
</organism>
<feature type="region of interest" description="Disordered" evidence="1">
    <location>
        <begin position="1"/>
        <end position="34"/>
    </location>
</feature>
<proteinExistence type="predicted"/>
<feature type="compositionally biased region" description="Basic and acidic residues" evidence="1">
    <location>
        <begin position="25"/>
        <end position="34"/>
    </location>
</feature>
<evidence type="ECO:0000313" key="2">
    <source>
        <dbReference type="EMBL" id="GFD12515.1"/>
    </source>
</evidence>
<gene>
    <name evidence="2" type="ORF">Tci_884484</name>
</gene>
<accession>A0A699TP43</accession>
<evidence type="ECO:0000256" key="1">
    <source>
        <dbReference type="SAM" id="MobiDB-lite"/>
    </source>
</evidence>
<sequence>MWIPVDQTGIRMQKENQEGDDEVKEGEKEQEKDEELYRDLNINMHRSDAEMTDAQQENVQTNQVTKDTHMILTTVPQ</sequence>
<name>A0A699TP43_TANCI</name>
<comment type="caution">
    <text evidence="2">The sequence shown here is derived from an EMBL/GenBank/DDBJ whole genome shotgun (WGS) entry which is preliminary data.</text>
</comment>
<dbReference type="AlphaFoldDB" id="A0A699TP43"/>